<feature type="domain" description="CCHC-type" evidence="2">
    <location>
        <begin position="246"/>
        <end position="260"/>
    </location>
</feature>
<dbReference type="KEGG" id="jre:108980030"/>
<organism evidence="3 4">
    <name type="scientific">Juglans regia</name>
    <name type="common">English walnut</name>
    <dbReference type="NCBI Taxonomy" id="51240"/>
    <lineage>
        <taxon>Eukaryota</taxon>
        <taxon>Viridiplantae</taxon>
        <taxon>Streptophyta</taxon>
        <taxon>Embryophyta</taxon>
        <taxon>Tracheophyta</taxon>
        <taxon>Spermatophyta</taxon>
        <taxon>Magnoliopsida</taxon>
        <taxon>eudicotyledons</taxon>
        <taxon>Gunneridae</taxon>
        <taxon>Pentapetalae</taxon>
        <taxon>rosids</taxon>
        <taxon>fabids</taxon>
        <taxon>Fagales</taxon>
        <taxon>Juglandaceae</taxon>
        <taxon>Juglans</taxon>
    </lineage>
</organism>
<dbReference type="Gene3D" id="4.10.60.10">
    <property type="entry name" value="Zinc finger, CCHC-type"/>
    <property type="match status" value="2"/>
</dbReference>
<dbReference type="GO" id="GO:0008270">
    <property type="term" value="F:zinc ion binding"/>
    <property type="evidence" value="ECO:0007669"/>
    <property type="project" value="UniProtKB-KW"/>
</dbReference>
<dbReference type="PROSITE" id="PS50158">
    <property type="entry name" value="ZF_CCHC"/>
    <property type="match status" value="2"/>
</dbReference>
<evidence type="ECO:0000256" key="1">
    <source>
        <dbReference type="PROSITE-ProRule" id="PRU00047"/>
    </source>
</evidence>
<reference evidence="4" key="1">
    <citation type="submission" date="2025-08" db="UniProtKB">
        <authorList>
            <consortium name="RefSeq"/>
        </authorList>
    </citation>
    <scope>IDENTIFICATION</scope>
    <source>
        <tissue evidence="4">Leaves</tissue>
    </source>
</reference>
<dbReference type="GO" id="GO:0003676">
    <property type="term" value="F:nucleic acid binding"/>
    <property type="evidence" value="ECO:0007669"/>
    <property type="project" value="InterPro"/>
</dbReference>
<name>A0A2I4DGW2_JUGRE</name>
<dbReference type="GeneID" id="108980030"/>
<keyword evidence="1" id="KW-0479">Metal-binding</keyword>
<dbReference type="InterPro" id="IPR036875">
    <property type="entry name" value="Znf_CCHC_sf"/>
</dbReference>
<dbReference type="PANTHER" id="PTHR34222:SF83">
    <property type="entry name" value="CCHC-TYPE DOMAIN-CONTAINING PROTEIN"/>
    <property type="match status" value="1"/>
</dbReference>
<dbReference type="PANTHER" id="PTHR34222">
    <property type="entry name" value="GAG_PRE-INTEGRS DOMAIN-CONTAINING PROTEIN"/>
    <property type="match status" value="1"/>
</dbReference>
<feature type="domain" description="CCHC-type" evidence="2">
    <location>
        <begin position="228"/>
        <end position="243"/>
    </location>
</feature>
<dbReference type="SMART" id="SM00343">
    <property type="entry name" value="ZnF_C2HC"/>
    <property type="match status" value="2"/>
</dbReference>
<dbReference type="Proteomes" id="UP000235220">
    <property type="component" value="Chromosome 3"/>
</dbReference>
<proteinExistence type="predicted"/>
<sequence>MSIENTIVRFTGKNFPTWEFQFKMFLKGKELSNHIDNSTEVPTNEKEFAQWEVKDAKVISWLLGTIESHLVTNLRCFTTAQAMWDYLHRIYHQDHSARKFQLELEISTYSQGNLPIAQFYSGFINLWCEYSAIVHAKVPTTALAALQAVHAESQRDQFLMKLRPEFETVRAGLLNRNPVPSLDICLGYLLREEQRLSTQMGMTSEKVFSETMNVAYAAQGRGKNKLQCFSCKEFGHIARNCPKKVCNYCKKEGHLIKDCRVRPQNRQSQAFQAAVQSSSSSSAPPTVSSDSSVLTPAMVQQMIVSAFTALGLQGSGVGDGDREGA</sequence>
<evidence type="ECO:0000259" key="2">
    <source>
        <dbReference type="PROSITE" id="PS50158"/>
    </source>
</evidence>
<dbReference type="OrthoDB" id="1666382at2759"/>
<dbReference type="InParanoid" id="A0A2I4DGW2"/>
<dbReference type="RefSeq" id="XP_018806391.2">
    <property type="nucleotide sequence ID" value="XM_018950846.2"/>
</dbReference>
<dbReference type="SUPFAM" id="SSF57756">
    <property type="entry name" value="Retrovirus zinc finger-like domains"/>
    <property type="match status" value="1"/>
</dbReference>
<keyword evidence="1" id="KW-0862">Zinc</keyword>
<keyword evidence="3" id="KW-1185">Reference proteome</keyword>
<evidence type="ECO:0000313" key="4">
    <source>
        <dbReference type="RefSeq" id="XP_018806391.2"/>
    </source>
</evidence>
<dbReference type="Pfam" id="PF14223">
    <property type="entry name" value="Retrotran_gag_2"/>
    <property type="match status" value="1"/>
</dbReference>
<accession>A0A2I4DGW2</accession>
<dbReference type="AlphaFoldDB" id="A0A2I4DGW2"/>
<dbReference type="InterPro" id="IPR001878">
    <property type="entry name" value="Znf_CCHC"/>
</dbReference>
<evidence type="ECO:0000313" key="3">
    <source>
        <dbReference type="Proteomes" id="UP000235220"/>
    </source>
</evidence>
<keyword evidence="1" id="KW-0863">Zinc-finger</keyword>
<gene>
    <name evidence="4" type="primary">LOC108980030</name>
</gene>
<dbReference type="Pfam" id="PF00098">
    <property type="entry name" value="zf-CCHC"/>
    <property type="match status" value="2"/>
</dbReference>
<protein>
    <submittedName>
        <fullName evidence="4">Uncharacterized protein LOC108980030</fullName>
    </submittedName>
</protein>